<sequence>MNHFAPFGRFARGRAGPARVIFSTEVDTSLADLNQDDCSLSRSIFTRKRCERRFRRAVSPNGARVAVDAMTESFPGCRCGAEYE</sequence>
<gene>
    <name evidence="1" type="ORF">JZ751_008542</name>
</gene>
<evidence type="ECO:0000313" key="2">
    <source>
        <dbReference type="Proteomes" id="UP000824540"/>
    </source>
</evidence>
<dbReference type="Proteomes" id="UP000824540">
    <property type="component" value="Unassembled WGS sequence"/>
</dbReference>
<dbReference type="EMBL" id="JAFBMS010000160">
    <property type="protein sequence ID" value="KAG9334183.1"/>
    <property type="molecule type" value="Genomic_DNA"/>
</dbReference>
<keyword evidence="2" id="KW-1185">Reference proteome</keyword>
<organism evidence="1 2">
    <name type="scientific">Albula glossodonta</name>
    <name type="common">roundjaw bonefish</name>
    <dbReference type="NCBI Taxonomy" id="121402"/>
    <lineage>
        <taxon>Eukaryota</taxon>
        <taxon>Metazoa</taxon>
        <taxon>Chordata</taxon>
        <taxon>Craniata</taxon>
        <taxon>Vertebrata</taxon>
        <taxon>Euteleostomi</taxon>
        <taxon>Actinopterygii</taxon>
        <taxon>Neopterygii</taxon>
        <taxon>Teleostei</taxon>
        <taxon>Albuliformes</taxon>
        <taxon>Albulidae</taxon>
        <taxon>Albula</taxon>
    </lineage>
</organism>
<comment type="caution">
    <text evidence="1">The sequence shown here is derived from an EMBL/GenBank/DDBJ whole genome shotgun (WGS) entry which is preliminary data.</text>
</comment>
<reference evidence="1" key="1">
    <citation type="thesis" date="2021" institute="BYU ScholarsArchive" country="Provo, UT, USA">
        <title>Applications of and Algorithms for Genome Assembly and Genomic Analyses with an Emphasis on Marine Teleosts.</title>
        <authorList>
            <person name="Pickett B.D."/>
        </authorList>
    </citation>
    <scope>NUCLEOTIDE SEQUENCE</scope>
    <source>
        <strain evidence="1">HI-2016</strain>
    </source>
</reference>
<accession>A0A8T2N256</accession>
<evidence type="ECO:0000313" key="1">
    <source>
        <dbReference type="EMBL" id="KAG9334183.1"/>
    </source>
</evidence>
<name>A0A8T2N256_9TELE</name>
<proteinExistence type="predicted"/>
<protein>
    <submittedName>
        <fullName evidence="1">Uncharacterized protein</fullName>
    </submittedName>
</protein>
<dbReference type="AlphaFoldDB" id="A0A8T2N256"/>